<accession>B6JDZ7</accession>
<dbReference type="HOGENOM" id="CLU_654949_0_0_5"/>
<dbReference type="PANTHER" id="PTHR45947">
    <property type="entry name" value="SULFOQUINOVOSYL TRANSFERASE SQD2"/>
    <property type="match status" value="1"/>
</dbReference>
<dbReference type="CAZy" id="GT4">
    <property type="family name" value="Glycosyltransferase Family 4"/>
</dbReference>
<name>B6JDZ7_AFIC5</name>
<dbReference type="Proteomes" id="UP000007730">
    <property type="component" value="Chromosome"/>
</dbReference>
<organism evidence="1 2">
    <name type="scientific">Afipia carboxidovorans (strain ATCC 49405 / DSM 1227 / KCTC 32145 / OM5)</name>
    <name type="common">Oligotropha carboxidovorans</name>
    <dbReference type="NCBI Taxonomy" id="504832"/>
    <lineage>
        <taxon>Bacteria</taxon>
        <taxon>Pseudomonadati</taxon>
        <taxon>Pseudomonadota</taxon>
        <taxon>Alphaproteobacteria</taxon>
        <taxon>Hyphomicrobiales</taxon>
        <taxon>Nitrobacteraceae</taxon>
        <taxon>Afipia</taxon>
    </lineage>
</organism>
<dbReference type="PANTHER" id="PTHR45947:SF3">
    <property type="entry name" value="SULFOQUINOVOSYL TRANSFERASE SQD2"/>
    <property type="match status" value="1"/>
</dbReference>
<reference evidence="1 2" key="1">
    <citation type="journal article" date="2011" name="J. Bacteriol.">
        <title>Complete genome sequences of the chemolithoautotrophic Oligotropha carboxidovorans strains OM4 and OM5.</title>
        <authorList>
            <person name="Volland S."/>
            <person name="Rachinger M."/>
            <person name="Strittmatter A."/>
            <person name="Daniel R."/>
            <person name="Gottschalk G."/>
            <person name="Meyer O."/>
        </authorList>
    </citation>
    <scope>NUCLEOTIDE SEQUENCE [LARGE SCALE GENOMIC DNA]</scope>
    <source>
        <strain evidence="2">ATCC 49405 / DSM 1227 / KCTC 32145 / OM5</strain>
    </source>
</reference>
<dbReference type="STRING" id="504832.OCA5_c19210"/>
<dbReference type="InterPro" id="IPR050194">
    <property type="entry name" value="Glycosyltransferase_grp1"/>
</dbReference>
<evidence type="ECO:0000313" key="1">
    <source>
        <dbReference type="EMBL" id="AEI06633.1"/>
    </source>
</evidence>
<sequence length="419" mass="47764">MTSNVTLAQRARNIRRRYQICLIHPFDPRGQKVGGLETYIRDFITFHPQDTDLLFIGVDSIGDLAVGQVHRLTFRGRQFDFMPILRYSDEQAREAAKTIRSSLTGQFFMALLRNFRSIAQLIRARKCTVDLRRVEFSWLPVILRLPFVQMLHGEGVPKLKMDSLLRKYSFVHNAGERFAIATSEKFLCVNPFITERLQKTYPSRKEKIDTLWTWVNTDIFEPQPFPSTDLPFRVVFAGRLDEFKQPPLMFRTLARLRHRLNGHLEFHYVGTSDPTRFAEFGNIADITIRHGFKDAAGLAATIASAHAGILTSEFEGMPRCVLETLAIGRPVVAMHLPQLESVIHDGISGYLVPRNGLLDDMAEVLAERFVAVRSDIASGRIRPEAVATSIESFTPGTQLARVFRYHREIQNARHLLAMA</sequence>
<proteinExistence type="predicted"/>
<dbReference type="GO" id="GO:0016757">
    <property type="term" value="F:glycosyltransferase activity"/>
    <property type="evidence" value="ECO:0007669"/>
    <property type="project" value="TreeGrafter"/>
</dbReference>
<keyword evidence="2" id="KW-1185">Reference proteome</keyword>
<keyword evidence="1" id="KW-0808">Transferase</keyword>
<dbReference type="KEGG" id="oca:OCAR_6107"/>
<dbReference type="PATRIC" id="fig|504832.7.peg.2044"/>
<dbReference type="SUPFAM" id="SSF53756">
    <property type="entry name" value="UDP-Glycosyltransferase/glycogen phosphorylase"/>
    <property type="match status" value="1"/>
</dbReference>
<evidence type="ECO:0000313" key="2">
    <source>
        <dbReference type="Proteomes" id="UP000007730"/>
    </source>
</evidence>
<dbReference type="Gene3D" id="3.40.50.2000">
    <property type="entry name" value="Glycogen Phosphorylase B"/>
    <property type="match status" value="2"/>
</dbReference>
<protein>
    <submittedName>
        <fullName evidence="1">Glycosyl transferase</fullName>
    </submittedName>
</protein>
<dbReference type="RefSeq" id="WP_012563249.1">
    <property type="nucleotide sequence ID" value="NC_011386.1"/>
</dbReference>
<dbReference type="CDD" id="cd03801">
    <property type="entry name" value="GT4_PimA-like"/>
    <property type="match status" value="1"/>
</dbReference>
<gene>
    <name evidence="1" type="ordered locus">OCA5_c19210</name>
</gene>
<dbReference type="eggNOG" id="COG0438">
    <property type="taxonomic scope" value="Bacteria"/>
</dbReference>
<dbReference type="EMBL" id="CP002826">
    <property type="protein sequence ID" value="AEI06633.1"/>
    <property type="molecule type" value="Genomic_DNA"/>
</dbReference>
<dbReference type="AlphaFoldDB" id="B6JDZ7"/>
<dbReference type="OrthoDB" id="9768937at2"/>
<dbReference type="KEGG" id="ocg:OCA5_c19210"/>
<dbReference type="Pfam" id="PF13692">
    <property type="entry name" value="Glyco_trans_1_4"/>
    <property type="match status" value="1"/>
</dbReference>